<dbReference type="Proteomes" id="UP000006352">
    <property type="component" value="Unassembled WGS sequence"/>
</dbReference>
<dbReference type="PANTHER" id="PTHR40465">
    <property type="entry name" value="CHROMOSOME 1, WHOLE GENOME SHOTGUN SEQUENCE"/>
    <property type="match status" value="1"/>
</dbReference>
<keyword evidence="3" id="KW-1185">Reference proteome</keyword>
<keyword evidence="1" id="KW-0812">Transmembrane</keyword>
<proteinExistence type="predicted"/>
<dbReference type="OrthoDB" id="3270417at2759"/>
<reference evidence="2 3" key="1">
    <citation type="journal article" date="2012" name="Appl. Environ. Microbiol.">
        <title>Short-read sequencing for genomic analysis of the brown rot fungus Fibroporia radiculosa.</title>
        <authorList>
            <person name="Tang J.D."/>
            <person name="Perkins A.D."/>
            <person name="Sonstegard T.S."/>
            <person name="Schroeder S.G."/>
            <person name="Burgess S.C."/>
            <person name="Diehl S.V."/>
        </authorList>
    </citation>
    <scope>NUCLEOTIDE SEQUENCE [LARGE SCALE GENOMIC DNA]</scope>
    <source>
        <strain evidence="2 3">TFFH 294</strain>
    </source>
</reference>
<name>J4GMI6_9APHY</name>
<dbReference type="HOGENOM" id="CLU_046025_16_0_1"/>
<dbReference type="InParanoid" id="J4GMI6"/>
<evidence type="ECO:0000313" key="2">
    <source>
        <dbReference type="EMBL" id="CCM00120.1"/>
    </source>
</evidence>
<evidence type="ECO:0000313" key="3">
    <source>
        <dbReference type="Proteomes" id="UP000006352"/>
    </source>
</evidence>
<organism evidence="2 3">
    <name type="scientific">Fibroporia radiculosa</name>
    <dbReference type="NCBI Taxonomy" id="599839"/>
    <lineage>
        <taxon>Eukaryota</taxon>
        <taxon>Fungi</taxon>
        <taxon>Dikarya</taxon>
        <taxon>Basidiomycota</taxon>
        <taxon>Agaricomycotina</taxon>
        <taxon>Agaricomycetes</taxon>
        <taxon>Polyporales</taxon>
        <taxon>Fibroporiaceae</taxon>
        <taxon>Fibroporia</taxon>
    </lineage>
</organism>
<sequence length="187" mass="21005">MPAITPPSIEELMGPFTASIDIAILLYGIVTAQVYFYWWASQEDSKLLRFLIASVWCLETAHTVFCIDINYHYTIIDFGNLEGVLQIAWSAGAKVLAEVLILSDLANLDIRSVTLISILTILLFMRIAFGLATASFMWKLDTWNEFRIFNGAMIVATCFIGFSGVLDAFIALSQIYYLWTSRTGYQA</sequence>
<keyword evidence="1" id="KW-0472">Membrane</keyword>
<protein>
    <submittedName>
        <fullName evidence="2">Uncharacterized protein</fullName>
    </submittedName>
</protein>
<gene>
    <name evidence="2" type="ORF">FIBRA_02147</name>
</gene>
<accession>J4GMI6</accession>
<dbReference type="RefSeq" id="XP_012179403.1">
    <property type="nucleotide sequence ID" value="XM_012324013.1"/>
</dbReference>
<feature type="transmembrane region" description="Helical" evidence="1">
    <location>
        <begin position="16"/>
        <end position="38"/>
    </location>
</feature>
<dbReference type="EMBL" id="HE796966">
    <property type="protein sequence ID" value="CCM00120.1"/>
    <property type="molecule type" value="Genomic_DNA"/>
</dbReference>
<keyword evidence="1" id="KW-1133">Transmembrane helix</keyword>
<evidence type="ECO:0000256" key="1">
    <source>
        <dbReference type="SAM" id="Phobius"/>
    </source>
</evidence>
<dbReference type="AlphaFoldDB" id="J4GMI6"/>
<dbReference type="GeneID" id="24095031"/>
<feature type="transmembrane region" description="Helical" evidence="1">
    <location>
        <begin position="113"/>
        <end position="136"/>
    </location>
</feature>
<dbReference type="PANTHER" id="PTHR40465:SF1">
    <property type="entry name" value="DUF6534 DOMAIN-CONTAINING PROTEIN"/>
    <property type="match status" value="1"/>
</dbReference>
<feature type="transmembrane region" description="Helical" evidence="1">
    <location>
        <begin position="148"/>
        <end position="172"/>
    </location>
</feature>